<dbReference type="Pfam" id="PF03328">
    <property type="entry name" value="HpcH_HpaI"/>
    <property type="match status" value="1"/>
</dbReference>
<accession>A0AAD7ME39</accession>
<evidence type="ECO:0000256" key="1">
    <source>
        <dbReference type="ARBA" id="ARBA00005568"/>
    </source>
</evidence>
<dbReference type="Proteomes" id="UP001215280">
    <property type="component" value="Unassembled WGS sequence"/>
</dbReference>
<dbReference type="SUPFAM" id="SSF51621">
    <property type="entry name" value="Phosphoenolpyruvate/pyruvate domain"/>
    <property type="match status" value="1"/>
</dbReference>
<proteinExistence type="inferred from homology"/>
<evidence type="ECO:0000313" key="6">
    <source>
        <dbReference type="Proteomes" id="UP001215280"/>
    </source>
</evidence>
<gene>
    <name evidence="5" type="ORF">DFH07DRAFT_975000</name>
</gene>
<name>A0AAD7ME39_9AGAR</name>
<evidence type="ECO:0000259" key="4">
    <source>
        <dbReference type="Pfam" id="PF03328"/>
    </source>
</evidence>
<protein>
    <recommendedName>
        <fullName evidence="4">HpcH/HpaI aldolase/citrate lyase domain-containing protein</fullName>
    </recommendedName>
</protein>
<dbReference type="InterPro" id="IPR005000">
    <property type="entry name" value="Aldolase/citrate-lyase_domain"/>
</dbReference>
<evidence type="ECO:0000256" key="3">
    <source>
        <dbReference type="ARBA" id="ARBA00023239"/>
    </source>
</evidence>
<dbReference type="GO" id="GO:0016832">
    <property type="term" value="F:aldehyde-lyase activity"/>
    <property type="evidence" value="ECO:0007669"/>
    <property type="project" value="TreeGrafter"/>
</dbReference>
<reference evidence="5" key="1">
    <citation type="submission" date="2023-03" db="EMBL/GenBank/DDBJ databases">
        <title>Massive genome expansion in bonnet fungi (Mycena s.s.) driven by repeated elements and novel gene families across ecological guilds.</title>
        <authorList>
            <consortium name="Lawrence Berkeley National Laboratory"/>
            <person name="Harder C.B."/>
            <person name="Miyauchi S."/>
            <person name="Viragh M."/>
            <person name="Kuo A."/>
            <person name="Thoen E."/>
            <person name="Andreopoulos B."/>
            <person name="Lu D."/>
            <person name="Skrede I."/>
            <person name="Drula E."/>
            <person name="Henrissat B."/>
            <person name="Morin E."/>
            <person name="Kohler A."/>
            <person name="Barry K."/>
            <person name="LaButti K."/>
            <person name="Morin E."/>
            <person name="Salamov A."/>
            <person name="Lipzen A."/>
            <person name="Mereny Z."/>
            <person name="Hegedus B."/>
            <person name="Baldrian P."/>
            <person name="Stursova M."/>
            <person name="Weitz H."/>
            <person name="Taylor A."/>
            <person name="Grigoriev I.V."/>
            <person name="Nagy L.G."/>
            <person name="Martin F."/>
            <person name="Kauserud H."/>
        </authorList>
    </citation>
    <scope>NUCLEOTIDE SEQUENCE</scope>
    <source>
        <strain evidence="5">CBHHK188m</strain>
    </source>
</reference>
<sequence length="80" mass="8643">MYMHAAGALSGTYKASTNTNFVIAVQIEHPNAVKEIDAICAEGINIVFIGPFDLATSMNVEFGGEEHEAAIIKILNRCEM</sequence>
<comment type="similarity">
    <text evidence="1">Belongs to the HpcH/HpaI aldolase family.</text>
</comment>
<evidence type="ECO:0000313" key="5">
    <source>
        <dbReference type="EMBL" id="KAJ7712174.1"/>
    </source>
</evidence>
<keyword evidence="3" id="KW-0456">Lyase</keyword>
<organism evidence="5 6">
    <name type="scientific">Mycena maculata</name>
    <dbReference type="NCBI Taxonomy" id="230809"/>
    <lineage>
        <taxon>Eukaryota</taxon>
        <taxon>Fungi</taxon>
        <taxon>Dikarya</taxon>
        <taxon>Basidiomycota</taxon>
        <taxon>Agaricomycotina</taxon>
        <taxon>Agaricomycetes</taxon>
        <taxon>Agaricomycetidae</taxon>
        <taxon>Agaricales</taxon>
        <taxon>Marasmiineae</taxon>
        <taxon>Mycenaceae</taxon>
        <taxon>Mycena</taxon>
    </lineage>
</organism>
<dbReference type="PANTHER" id="PTHR30502:SF0">
    <property type="entry name" value="PHOSPHOENOLPYRUVATE CARBOXYLASE FAMILY PROTEIN"/>
    <property type="match status" value="1"/>
</dbReference>
<dbReference type="InterPro" id="IPR040442">
    <property type="entry name" value="Pyrv_kinase-like_dom_sf"/>
</dbReference>
<dbReference type="EMBL" id="JARJLG010000444">
    <property type="protein sequence ID" value="KAJ7712174.1"/>
    <property type="molecule type" value="Genomic_DNA"/>
</dbReference>
<dbReference type="GO" id="GO:0005737">
    <property type="term" value="C:cytoplasm"/>
    <property type="evidence" value="ECO:0007669"/>
    <property type="project" value="TreeGrafter"/>
</dbReference>
<dbReference type="PANTHER" id="PTHR30502">
    <property type="entry name" value="2-KETO-3-DEOXY-L-RHAMNONATE ALDOLASE"/>
    <property type="match status" value="1"/>
</dbReference>
<dbReference type="InterPro" id="IPR015813">
    <property type="entry name" value="Pyrv/PenolPyrv_kinase-like_dom"/>
</dbReference>
<comment type="caution">
    <text evidence="5">The sequence shown here is derived from an EMBL/GenBank/DDBJ whole genome shotgun (WGS) entry which is preliminary data.</text>
</comment>
<dbReference type="GO" id="GO:0046872">
    <property type="term" value="F:metal ion binding"/>
    <property type="evidence" value="ECO:0007669"/>
    <property type="project" value="UniProtKB-KW"/>
</dbReference>
<keyword evidence="2" id="KW-0479">Metal-binding</keyword>
<keyword evidence="6" id="KW-1185">Reference proteome</keyword>
<dbReference type="AlphaFoldDB" id="A0AAD7ME39"/>
<dbReference type="InterPro" id="IPR050251">
    <property type="entry name" value="HpcH-HpaI_aldolase"/>
</dbReference>
<feature type="domain" description="HpcH/HpaI aldolase/citrate lyase" evidence="4">
    <location>
        <begin position="17"/>
        <end position="66"/>
    </location>
</feature>
<dbReference type="Gene3D" id="3.20.20.60">
    <property type="entry name" value="Phosphoenolpyruvate-binding domains"/>
    <property type="match status" value="1"/>
</dbReference>
<evidence type="ECO:0000256" key="2">
    <source>
        <dbReference type="ARBA" id="ARBA00022723"/>
    </source>
</evidence>